<dbReference type="InterPro" id="IPR000618">
    <property type="entry name" value="Insect_cuticle"/>
</dbReference>
<comment type="caution">
    <text evidence="5">The sequence shown here is derived from an EMBL/GenBank/DDBJ whole genome shotgun (WGS) entry which is preliminary data.</text>
</comment>
<protein>
    <submittedName>
        <fullName evidence="5">Uncharacterized protein</fullName>
    </submittedName>
</protein>
<dbReference type="GO" id="GO:0008010">
    <property type="term" value="F:structural constituent of chitin-based larval cuticle"/>
    <property type="evidence" value="ECO:0007669"/>
    <property type="project" value="TreeGrafter"/>
</dbReference>
<dbReference type="AlphaFoldDB" id="A0AAD7Z5S7"/>
<evidence type="ECO:0000256" key="2">
    <source>
        <dbReference type="PROSITE-ProRule" id="PRU00497"/>
    </source>
</evidence>
<evidence type="ECO:0000313" key="6">
    <source>
        <dbReference type="Proteomes" id="UP001233999"/>
    </source>
</evidence>
<dbReference type="PANTHER" id="PTHR10380:SF173">
    <property type="entry name" value="CUTICULAR PROTEIN 47EF, ISOFORM C-RELATED"/>
    <property type="match status" value="1"/>
</dbReference>
<dbReference type="Pfam" id="PF00379">
    <property type="entry name" value="Chitin_bind_4"/>
    <property type="match status" value="1"/>
</dbReference>
<keyword evidence="6" id="KW-1185">Reference proteome</keyword>
<dbReference type="PRINTS" id="PR00947">
    <property type="entry name" value="CUTICLE"/>
</dbReference>
<dbReference type="Proteomes" id="UP001233999">
    <property type="component" value="Unassembled WGS sequence"/>
</dbReference>
<feature type="signal peptide" evidence="4">
    <location>
        <begin position="1"/>
        <end position="24"/>
    </location>
</feature>
<dbReference type="PROSITE" id="PS00233">
    <property type="entry name" value="CHIT_BIND_RR_1"/>
    <property type="match status" value="1"/>
</dbReference>
<dbReference type="InterPro" id="IPR031311">
    <property type="entry name" value="CHIT_BIND_RR_consensus"/>
</dbReference>
<proteinExistence type="predicted"/>
<evidence type="ECO:0000256" key="3">
    <source>
        <dbReference type="SAM" id="MobiDB-lite"/>
    </source>
</evidence>
<dbReference type="PROSITE" id="PS51155">
    <property type="entry name" value="CHIT_BIND_RR_2"/>
    <property type="match status" value="1"/>
</dbReference>
<sequence length="136" mass="14257">MSGTHSAAMNSLILVCLLFSAAVATPQEAAPPVAIISQESTVNHDGSFSSSYESADGTKVQQSGQLKTLAEGEDGESIQGSYSYVAPDGNTYSINYLADENGFVPQGDHIPVAPPIPEAIARSLEYNAAHPEEETQ</sequence>
<reference evidence="5" key="1">
    <citation type="journal article" date="2023" name="IScience">
        <title>Live-bearing cockroach genome reveals convergent evolutionary mechanisms linked to viviparity in insects and beyond.</title>
        <authorList>
            <person name="Fouks B."/>
            <person name="Harrison M.C."/>
            <person name="Mikhailova A.A."/>
            <person name="Marchal E."/>
            <person name="English S."/>
            <person name="Carruthers M."/>
            <person name="Jennings E.C."/>
            <person name="Chiamaka E.L."/>
            <person name="Frigard R.A."/>
            <person name="Pippel M."/>
            <person name="Attardo G.M."/>
            <person name="Benoit J.B."/>
            <person name="Bornberg-Bauer E."/>
            <person name="Tobe S.S."/>
        </authorList>
    </citation>
    <scope>NUCLEOTIDE SEQUENCE</scope>
    <source>
        <strain evidence="5">Stay&amp;Tobe</strain>
    </source>
</reference>
<evidence type="ECO:0000256" key="4">
    <source>
        <dbReference type="SAM" id="SignalP"/>
    </source>
</evidence>
<reference evidence="5" key="2">
    <citation type="submission" date="2023-05" db="EMBL/GenBank/DDBJ databases">
        <authorList>
            <person name="Fouks B."/>
        </authorList>
    </citation>
    <scope>NUCLEOTIDE SEQUENCE</scope>
    <source>
        <strain evidence="5">Stay&amp;Tobe</strain>
        <tissue evidence="5">Testes</tissue>
    </source>
</reference>
<dbReference type="InterPro" id="IPR050468">
    <property type="entry name" value="Cuticle_Struct_Prot"/>
</dbReference>
<evidence type="ECO:0000256" key="1">
    <source>
        <dbReference type="ARBA" id="ARBA00022460"/>
    </source>
</evidence>
<organism evidence="5 6">
    <name type="scientific">Diploptera punctata</name>
    <name type="common">Pacific beetle cockroach</name>
    <dbReference type="NCBI Taxonomy" id="6984"/>
    <lineage>
        <taxon>Eukaryota</taxon>
        <taxon>Metazoa</taxon>
        <taxon>Ecdysozoa</taxon>
        <taxon>Arthropoda</taxon>
        <taxon>Hexapoda</taxon>
        <taxon>Insecta</taxon>
        <taxon>Pterygota</taxon>
        <taxon>Neoptera</taxon>
        <taxon>Polyneoptera</taxon>
        <taxon>Dictyoptera</taxon>
        <taxon>Blattodea</taxon>
        <taxon>Blaberoidea</taxon>
        <taxon>Blaberidae</taxon>
        <taxon>Diplopterinae</taxon>
        <taxon>Diploptera</taxon>
    </lineage>
</organism>
<accession>A0AAD7Z5S7</accession>
<dbReference type="PANTHER" id="PTHR10380">
    <property type="entry name" value="CUTICLE PROTEIN"/>
    <property type="match status" value="1"/>
</dbReference>
<gene>
    <name evidence="5" type="ORF">L9F63_008428</name>
</gene>
<feature type="region of interest" description="Disordered" evidence="3">
    <location>
        <begin position="43"/>
        <end position="64"/>
    </location>
</feature>
<dbReference type="EMBL" id="JASPKZ010010652">
    <property type="protein sequence ID" value="KAJ9574172.1"/>
    <property type="molecule type" value="Genomic_DNA"/>
</dbReference>
<keyword evidence="1 2" id="KW-0193">Cuticle</keyword>
<evidence type="ECO:0000313" key="5">
    <source>
        <dbReference type="EMBL" id="KAJ9574172.1"/>
    </source>
</evidence>
<dbReference type="GO" id="GO:0062129">
    <property type="term" value="C:chitin-based extracellular matrix"/>
    <property type="evidence" value="ECO:0007669"/>
    <property type="project" value="TreeGrafter"/>
</dbReference>
<name>A0AAD7Z5S7_DIPPU</name>
<keyword evidence="4" id="KW-0732">Signal</keyword>
<feature type="chain" id="PRO_5042244682" evidence="4">
    <location>
        <begin position="25"/>
        <end position="136"/>
    </location>
</feature>